<dbReference type="GO" id="GO:0043138">
    <property type="term" value="F:3'-5' DNA helicase activity"/>
    <property type="evidence" value="ECO:0007669"/>
    <property type="project" value="TreeGrafter"/>
</dbReference>
<dbReference type="InterPro" id="IPR027417">
    <property type="entry name" value="P-loop_NTPase"/>
</dbReference>
<name>A0A7D9HCN5_PARCT</name>
<reference evidence="2" key="1">
    <citation type="submission" date="2020-04" db="EMBL/GenBank/DDBJ databases">
        <authorList>
            <person name="Alioto T."/>
            <person name="Alioto T."/>
            <person name="Gomez Garrido J."/>
        </authorList>
    </citation>
    <scope>NUCLEOTIDE SEQUENCE</scope>
    <source>
        <strain evidence="2">A484AB</strain>
    </source>
</reference>
<dbReference type="GO" id="GO:0009378">
    <property type="term" value="F:four-way junction helicase activity"/>
    <property type="evidence" value="ECO:0007669"/>
    <property type="project" value="TreeGrafter"/>
</dbReference>
<evidence type="ECO:0000313" key="2">
    <source>
        <dbReference type="EMBL" id="CAB3978672.1"/>
    </source>
</evidence>
<dbReference type="PANTHER" id="PTHR13710:SF157">
    <property type="entry name" value="DNA HELICASE"/>
    <property type="match status" value="1"/>
</dbReference>
<dbReference type="Proteomes" id="UP001152795">
    <property type="component" value="Unassembled WGS sequence"/>
</dbReference>
<dbReference type="GO" id="GO:0000723">
    <property type="term" value="P:telomere maintenance"/>
    <property type="evidence" value="ECO:0007669"/>
    <property type="project" value="TreeGrafter"/>
</dbReference>
<comment type="similarity">
    <text evidence="1">Belongs to the helicase family. RecQ subfamily.</text>
</comment>
<sequence>MDFVNESYFTQICSAYIATFLCGISVRNLEWNDHTPKQITLIARYHLYYTMIKFIKNPELMKAYDLSGMKGYLPVSIQSFNGASHGGGTYLRLVGGFGKGERAAFRECFSCLSELRSLGPQRPLAPVLALTATATKKIQETVLQVLSFRQDYALIEETPNRTNIYLSKAQIGKNLKLAFQFLLDKLKKEKQDMERTIVYCKSIKLCASLYSLFRIELGSDAYPIDMEPNLKIVCLECFTIAQEK</sequence>
<evidence type="ECO:0000256" key="1">
    <source>
        <dbReference type="ARBA" id="ARBA00005446"/>
    </source>
</evidence>
<protein>
    <submittedName>
        <fullName evidence="2">Uncharacterized protein</fullName>
    </submittedName>
</protein>
<dbReference type="Gene3D" id="3.40.50.300">
    <property type="entry name" value="P-loop containing nucleotide triphosphate hydrolases"/>
    <property type="match status" value="1"/>
</dbReference>
<gene>
    <name evidence="2" type="ORF">PACLA_8A049086</name>
</gene>
<dbReference type="GO" id="GO:0005654">
    <property type="term" value="C:nucleoplasm"/>
    <property type="evidence" value="ECO:0007669"/>
    <property type="project" value="TreeGrafter"/>
</dbReference>
<comment type="caution">
    <text evidence="2">The sequence shown here is derived from an EMBL/GenBank/DDBJ whole genome shotgun (WGS) entry which is preliminary data.</text>
</comment>
<dbReference type="GO" id="GO:0005737">
    <property type="term" value="C:cytoplasm"/>
    <property type="evidence" value="ECO:0007669"/>
    <property type="project" value="TreeGrafter"/>
</dbReference>
<evidence type="ECO:0000313" key="3">
    <source>
        <dbReference type="Proteomes" id="UP001152795"/>
    </source>
</evidence>
<organism evidence="2 3">
    <name type="scientific">Paramuricea clavata</name>
    <name type="common">Red gorgonian</name>
    <name type="synonym">Violescent sea-whip</name>
    <dbReference type="NCBI Taxonomy" id="317549"/>
    <lineage>
        <taxon>Eukaryota</taxon>
        <taxon>Metazoa</taxon>
        <taxon>Cnidaria</taxon>
        <taxon>Anthozoa</taxon>
        <taxon>Octocorallia</taxon>
        <taxon>Malacalcyonacea</taxon>
        <taxon>Plexauridae</taxon>
        <taxon>Paramuricea</taxon>
    </lineage>
</organism>
<dbReference type="SUPFAM" id="SSF52540">
    <property type="entry name" value="P-loop containing nucleoside triphosphate hydrolases"/>
    <property type="match status" value="1"/>
</dbReference>
<proteinExistence type="inferred from homology"/>
<accession>A0A7D9HCN5</accession>
<dbReference type="GO" id="GO:0000724">
    <property type="term" value="P:double-strand break repair via homologous recombination"/>
    <property type="evidence" value="ECO:0007669"/>
    <property type="project" value="TreeGrafter"/>
</dbReference>
<dbReference type="AlphaFoldDB" id="A0A7D9HCN5"/>
<dbReference type="GO" id="GO:0005694">
    <property type="term" value="C:chromosome"/>
    <property type="evidence" value="ECO:0007669"/>
    <property type="project" value="TreeGrafter"/>
</dbReference>
<dbReference type="EMBL" id="CACRXK020000132">
    <property type="protein sequence ID" value="CAB3978672.1"/>
    <property type="molecule type" value="Genomic_DNA"/>
</dbReference>
<keyword evidence="3" id="KW-1185">Reference proteome</keyword>
<dbReference type="PANTHER" id="PTHR13710">
    <property type="entry name" value="DNA HELICASE RECQ FAMILY MEMBER"/>
    <property type="match status" value="1"/>
</dbReference>